<proteinExistence type="predicted"/>
<accession>A0ABN8P5D5</accession>
<gene>
    <name evidence="2" type="ORF">PLOB_00036583</name>
</gene>
<evidence type="ECO:0000313" key="2">
    <source>
        <dbReference type="EMBL" id="CAH3132962.1"/>
    </source>
</evidence>
<name>A0ABN8P5D5_9CNID</name>
<dbReference type="EMBL" id="CALNXK010000052">
    <property type="protein sequence ID" value="CAH3132962.1"/>
    <property type="molecule type" value="Genomic_DNA"/>
</dbReference>
<evidence type="ECO:0000256" key="1">
    <source>
        <dbReference type="SAM" id="MobiDB-lite"/>
    </source>
</evidence>
<feature type="region of interest" description="Disordered" evidence="1">
    <location>
        <begin position="64"/>
        <end position="85"/>
    </location>
</feature>
<sequence>MNLLYFAGEVLDIRFSLTNSFIELSVFKRQPCTPTCNKSLKTTAIVTAKNEADNRVDSTVCVSHEGDTNRYGPSIAIANPSDRNGQLTTLETDEGGTEWNYSSSESIHCYKNQALNRY</sequence>
<dbReference type="Proteomes" id="UP001159405">
    <property type="component" value="Unassembled WGS sequence"/>
</dbReference>
<reference evidence="2 3" key="1">
    <citation type="submission" date="2022-05" db="EMBL/GenBank/DDBJ databases">
        <authorList>
            <consortium name="Genoscope - CEA"/>
            <person name="William W."/>
        </authorList>
    </citation>
    <scope>NUCLEOTIDE SEQUENCE [LARGE SCALE GENOMIC DNA]</scope>
</reference>
<organism evidence="2 3">
    <name type="scientific">Porites lobata</name>
    <dbReference type="NCBI Taxonomy" id="104759"/>
    <lineage>
        <taxon>Eukaryota</taxon>
        <taxon>Metazoa</taxon>
        <taxon>Cnidaria</taxon>
        <taxon>Anthozoa</taxon>
        <taxon>Hexacorallia</taxon>
        <taxon>Scleractinia</taxon>
        <taxon>Fungiina</taxon>
        <taxon>Poritidae</taxon>
        <taxon>Porites</taxon>
    </lineage>
</organism>
<keyword evidence="3" id="KW-1185">Reference proteome</keyword>
<evidence type="ECO:0000313" key="3">
    <source>
        <dbReference type="Proteomes" id="UP001159405"/>
    </source>
</evidence>
<comment type="caution">
    <text evidence="2">The sequence shown here is derived from an EMBL/GenBank/DDBJ whole genome shotgun (WGS) entry which is preliminary data.</text>
</comment>
<protein>
    <submittedName>
        <fullName evidence="2">Uncharacterized protein</fullName>
    </submittedName>
</protein>